<feature type="region of interest" description="Disordered" evidence="1">
    <location>
        <begin position="1"/>
        <end position="24"/>
    </location>
</feature>
<dbReference type="PANTHER" id="PTHR47691:SF3">
    <property type="entry name" value="HTH-TYPE TRANSCRIPTIONAL REGULATOR RV0890C-RELATED"/>
    <property type="match status" value="1"/>
</dbReference>
<feature type="compositionally biased region" description="Basic residues" evidence="1">
    <location>
        <begin position="704"/>
        <end position="713"/>
    </location>
</feature>
<feature type="compositionally biased region" description="Basic and acidic residues" evidence="1">
    <location>
        <begin position="1"/>
        <end position="14"/>
    </location>
</feature>
<dbReference type="InterPro" id="IPR036388">
    <property type="entry name" value="WH-like_DNA-bd_sf"/>
</dbReference>
<accession>A0ABS5KLL8</accession>
<evidence type="ECO:0000256" key="1">
    <source>
        <dbReference type="SAM" id="MobiDB-lite"/>
    </source>
</evidence>
<proteinExistence type="predicted"/>
<dbReference type="SUPFAM" id="SSF48452">
    <property type="entry name" value="TPR-like"/>
    <property type="match status" value="1"/>
</dbReference>
<dbReference type="PRINTS" id="PR00364">
    <property type="entry name" value="DISEASERSIST"/>
</dbReference>
<sequence>MHEGAHGTHAEVSGRNHRTASARDIKGSSLSFGDTINHYHVTHAMPRRPLAIPADLGDFQNRKSDLAKLNGFLESDKLVCLIAGTAGVGKTALAIKWAHRVKSHFPDGHLYANLGGFTTQPPGDPYAILGKFLPAVGIPAGELPDSLDARSALFRSVLAERRILIVLDNAVAAEQVRPLLPGAGTSRVVVTSRSLMDGLGLQESVVRYGIDVFPAAEAIAMIRAIVGSERAVTDGSSIEEASRLCGSLPLAIRIFSERARNRPLTPLPDLVDTLRDPTTRWRTLSAGDIAVSKAFSASYDDLDETAQQVFRRLGWFPSPEFSIGAAVALTGLIRRDVAQALDDLEAVTLVRRVGPDRYRTHDLLHGFAAEKAAEEPLQERHTAVRRLLNWYLECAAQLRSIAPYEQSAVHVTVDVRQSEIAQPAFASYRDALSWFQNERADLIAVVSLADSNGEYRFAWQVVAALSFAYAHIGHFDDWLTLIRLGTTCAERDGDPAGYAALMAFHGMACKQRGKYDEASEHYRTALDQYQTSNDVHGQAWVQNLLGYLCLAAGRLDQADEAFHTSLTLCHHNGLEQLAILPAEGLGRTARARGYGEAAMVAFEAALAAHQAGSDVAQQFGVLVEMSGTATELHRPDDGVAYATRALEIATRDEVSSRYFEGLALAALGDALHAAGRLDEARVQMMLSEFAGSAVPRNRGEPGNRRPKRRSSVQ</sequence>
<dbReference type="Pfam" id="PF13424">
    <property type="entry name" value="TPR_12"/>
    <property type="match status" value="1"/>
</dbReference>
<dbReference type="SMART" id="SM00028">
    <property type="entry name" value="TPR"/>
    <property type="match status" value="2"/>
</dbReference>
<gene>
    <name evidence="2" type="ORF">KGQ19_08645</name>
</gene>
<evidence type="ECO:0000313" key="3">
    <source>
        <dbReference type="Proteomes" id="UP000730482"/>
    </source>
</evidence>
<evidence type="ECO:0000313" key="2">
    <source>
        <dbReference type="EMBL" id="MBS2546937.1"/>
    </source>
</evidence>
<organism evidence="2 3">
    <name type="scientific">Catenulispora pinistramenti</name>
    <dbReference type="NCBI Taxonomy" id="2705254"/>
    <lineage>
        <taxon>Bacteria</taxon>
        <taxon>Bacillati</taxon>
        <taxon>Actinomycetota</taxon>
        <taxon>Actinomycetes</taxon>
        <taxon>Catenulisporales</taxon>
        <taxon>Catenulisporaceae</taxon>
        <taxon>Catenulispora</taxon>
    </lineage>
</organism>
<dbReference type="InterPro" id="IPR027417">
    <property type="entry name" value="P-loop_NTPase"/>
</dbReference>
<dbReference type="SUPFAM" id="SSF52540">
    <property type="entry name" value="P-loop containing nucleoside triphosphate hydrolases"/>
    <property type="match status" value="1"/>
</dbReference>
<dbReference type="Gene3D" id="3.40.50.300">
    <property type="entry name" value="P-loop containing nucleotide triphosphate hydrolases"/>
    <property type="match status" value="1"/>
</dbReference>
<dbReference type="Gene3D" id="1.25.40.10">
    <property type="entry name" value="Tetratricopeptide repeat domain"/>
    <property type="match status" value="1"/>
</dbReference>
<dbReference type="RefSeq" id="WP_212008555.1">
    <property type="nucleotide sequence ID" value="NZ_JAAFYZ010000020.1"/>
</dbReference>
<dbReference type="Proteomes" id="UP000730482">
    <property type="component" value="Unassembled WGS sequence"/>
</dbReference>
<dbReference type="EMBL" id="JAAFYZ010000020">
    <property type="protein sequence ID" value="MBS2546937.1"/>
    <property type="molecule type" value="Genomic_DNA"/>
</dbReference>
<dbReference type="InterPro" id="IPR019734">
    <property type="entry name" value="TPR_rpt"/>
</dbReference>
<dbReference type="InterPro" id="IPR011990">
    <property type="entry name" value="TPR-like_helical_dom_sf"/>
</dbReference>
<dbReference type="Gene3D" id="1.10.10.10">
    <property type="entry name" value="Winged helix-like DNA-binding domain superfamily/Winged helix DNA-binding domain"/>
    <property type="match status" value="1"/>
</dbReference>
<reference evidence="2 3" key="1">
    <citation type="submission" date="2020-02" db="EMBL/GenBank/DDBJ databases">
        <title>Acidophilic actinobacteria isolated from forest soil.</title>
        <authorList>
            <person name="Golinska P."/>
        </authorList>
    </citation>
    <scope>NUCLEOTIDE SEQUENCE [LARGE SCALE GENOMIC DNA]</scope>
    <source>
        <strain evidence="2 3">NL8</strain>
    </source>
</reference>
<feature type="region of interest" description="Disordered" evidence="1">
    <location>
        <begin position="693"/>
        <end position="713"/>
    </location>
</feature>
<dbReference type="PANTHER" id="PTHR47691">
    <property type="entry name" value="REGULATOR-RELATED"/>
    <property type="match status" value="1"/>
</dbReference>
<keyword evidence="3" id="KW-1185">Reference proteome</keyword>
<comment type="caution">
    <text evidence="2">The sequence shown here is derived from an EMBL/GenBank/DDBJ whole genome shotgun (WGS) entry which is preliminary data.</text>
</comment>
<protein>
    <submittedName>
        <fullName evidence="2">Tetratricopeptide repeat protein</fullName>
    </submittedName>
</protein>
<name>A0ABS5KLL8_9ACTN</name>